<evidence type="ECO:0000313" key="1">
    <source>
        <dbReference type="EMBL" id="MFC3893361.1"/>
    </source>
</evidence>
<reference evidence="2" key="1">
    <citation type="journal article" date="2019" name="Int. J. Syst. Evol. Microbiol.">
        <title>The Global Catalogue of Microorganisms (GCM) 10K type strain sequencing project: providing services to taxonomists for standard genome sequencing and annotation.</title>
        <authorList>
            <consortium name="The Broad Institute Genomics Platform"/>
            <consortium name="The Broad Institute Genome Sequencing Center for Infectious Disease"/>
            <person name="Wu L."/>
            <person name="Ma J."/>
        </authorList>
    </citation>
    <scope>NUCLEOTIDE SEQUENCE [LARGE SCALE GENOMIC DNA]</scope>
    <source>
        <strain evidence="2">CGMCC 4.7405</strain>
    </source>
</reference>
<protein>
    <submittedName>
        <fullName evidence="1">Uncharacterized protein</fullName>
    </submittedName>
</protein>
<evidence type="ECO:0000313" key="2">
    <source>
        <dbReference type="Proteomes" id="UP001595690"/>
    </source>
</evidence>
<sequence>MKRLPVPAGESSVGQLSGEGDWLASAGGESVVIWHREVAQTVEFPVSRSTPDINRHGVLISHGEDGVWRGEEKLEELPGRASTVHSINADGDVAGTSGGALAVWPAGSVSPRLLDGTDDGQQWWLGGIDDEGNVLGGYRLDVPQRHYVWNREGERTELEPLEGHYQTFATLIRDGRIYGTSAAQGDWQGTSVEWNLRGEVVRTMEGGPVFAANDAGDEALHWEGTAVRRANGRVDRLSYPFTLAFPSVLAENGDLYGGQYYEGPAKVFCR</sequence>
<dbReference type="EMBL" id="JBHRZI010000015">
    <property type="protein sequence ID" value="MFC3893361.1"/>
    <property type="molecule type" value="Genomic_DNA"/>
</dbReference>
<gene>
    <name evidence="1" type="ORF">ACFOWZ_17950</name>
</gene>
<proteinExistence type="predicted"/>
<dbReference type="RefSeq" id="WP_382373842.1">
    <property type="nucleotide sequence ID" value="NZ_JBHRZI010000015.1"/>
</dbReference>
<organism evidence="1 2">
    <name type="scientific">Lentzea rhizosphaerae</name>
    <dbReference type="NCBI Taxonomy" id="2041025"/>
    <lineage>
        <taxon>Bacteria</taxon>
        <taxon>Bacillati</taxon>
        <taxon>Actinomycetota</taxon>
        <taxon>Actinomycetes</taxon>
        <taxon>Pseudonocardiales</taxon>
        <taxon>Pseudonocardiaceae</taxon>
        <taxon>Lentzea</taxon>
    </lineage>
</organism>
<dbReference type="Proteomes" id="UP001595690">
    <property type="component" value="Unassembled WGS sequence"/>
</dbReference>
<keyword evidence="2" id="KW-1185">Reference proteome</keyword>
<comment type="caution">
    <text evidence="1">The sequence shown here is derived from an EMBL/GenBank/DDBJ whole genome shotgun (WGS) entry which is preliminary data.</text>
</comment>
<accession>A0ABV8BVX8</accession>
<name>A0ABV8BVX8_9PSEU</name>